<gene>
    <name evidence="2" type="ORF">B0A48_17835</name>
</gene>
<dbReference type="OrthoDB" id="4456803at2759"/>
<keyword evidence="3" id="KW-1185">Reference proteome</keyword>
<dbReference type="InParanoid" id="A0A1V8SB17"/>
<feature type="region of interest" description="Disordered" evidence="1">
    <location>
        <begin position="36"/>
        <end position="59"/>
    </location>
</feature>
<accession>A0A1V8SB17</accession>
<dbReference type="Proteomes" id="UP000192596">
    <property type="component" value="Unassembled WGS sequence"/>
</dbReference>
<protein>
    <submittedName>
        <fullName evidence="2">Uncharacterized protein</fullName>
    </submittedName>
</protein>
<evidence type="ECO:0000256" key="1">
    <source>
        <dbReference type="SAM" id="MobiDB-lite"/>
    </source>
</evidence>
<sequence>MGDFESLNTFVKNSHRLNEPQPGPISITPAFIDLLSMPRRPPPGTRRPERDSSVTPDSFVGQSDDLLRQKFRVYKADREVAIEAGRFLVLDDRGAEDQTVLLHCWHEPGPHSTVDEDGCNELDGNHESRWLVWRIPWRTASSVTANMSTGVWMLYDLFFRRVEDFTSPEGMFDADRALRQY</sequence>
<proteinExistence type="predicted"/>
<comment type="caution">
    <text evidence="2">The sequence shown here is derived from an EMBL/GenBank/DDBJ whole genome shotgun (WGS) entry which is preliminary data.</text>
</comment>
<organism evidence="2 3">
    <name type="scientific">Cryoendolithus antarcticus</name>
    <dbReference type="NCBI Taxonomy" id="1507870"/>
    <lineage>
        <taxon>Eukaryota</taxon>
        <taxon>Fungi</taxon>
        <taxon>Dikarya</taxon>
        <taxon>Ascomycota</taxon>
        <taxon>Pezizomycotina</taxon>
        <taxon>Dothideomycetes</taxon>
        <taxon>Dothideomycetidae</taxon>
        <taxon>Cladosporiales</taxon>
        <taxon>Cladosporiaceae</taxon>
        <taxon>Cryoendolithus</taxon>
    </lineage>
</organism>
<dbReference type="AlphaFoldDB" id="A0A1V8SB17"/>
<evidence type="ECO:0000313" key="2">
    <source>
        <dbReference type="EMBL" id="OQN96273.1"/>
    </source>
</evidence>
<reference evidence="3" key="1">
    <citation type="submission" date="2017-03" db="EMBL/GenBank/DDBJ databases">
        <title>Genomes of endolithic fungi from Antarctica.</title>
        <authorList>
            <person name="Coleine C."/>
            <person name="Masonjones S."/>
            <person name="Stajich J.E."/>
        </authorList>
    </citation>
    <scope>NUCLEOTIDE SEQUENCE [LARGE SCALE GENOMIC DNA]</scope>
    <source>
        <strain evidence="3">CCFEE 5527</strain>
    </source>
</reference>
<evidence type="ECO:0000313" key="3">
    <source>
        <dbReference type="Proteomes" id="UP000192596"/>
    </source>
</evidence>
<name>A0A1V8SB17_9PEZI</name>
<dbReference type="EMBL" id="NAJO01000069">
    <property type="protein sequence ID" value="OQN96273.1"/>
    <property type="molecule type" value="Genomic_DNA"/>
</dbReference>